<dbReference type="SUPFAM" id="SSF47598">
    <property type="entry name" value="Ribbon-helix-helix"/>
    <property type="match status" value="1"/>
</dbReference>
<evidence type="ECO:0000313" key="2">
    <source>
        <dbReference type="EMBL" id="OLL14594.1"/>
    </source>
</evidence>
<dbReference type="InterPro" id="IPR013321">
    <property type="entry name" value="Arc_rbn_hlx_hlx"/>
</dbReference>
<protein>
    <submittedName>
        <fullName evidence="2">Uncharacterized protein</fullName>
    </submittedName>
</protein>
<evidence type="ECO:0000313" key="3">
    <source>
        <dbReference type="Proteomes" id="UP000185736"/>
    </source>
</evidence>
<comment type="caution">
    <text evidence="2">The sequence shown here is derived from an EMBL/GenBank/DDBJ whole genome shotgun (WGS) entry which is preliminary data.</text>
</comment>
<dbReference type="AlphaFoldDB" id="A0A1Q8I0G7"/>
<dbReference type="GO" id="GO:0006355">
    <property type="term" value="P:regulation of DNA-templated transcription"/>
    <property type="evidence" value="ECO:0007669"/>
    <property type="project" value="InterPro"/>
</dbReference>
<dbReference type="InterPro" id="IPR010985">
    <property type="entry name" value="Ribbon_hlx_hlx"/>
</dbReference>
<dbReference type="EMBL" id="MSGO01000034">
    <property type="protein sequence ID" value="OLL14594.1"/>
    <property type="molecule type" value="Genomic_DNA"/>
</dbReference>
<name>A0A1Q8I0G7_9ACTO</name>
<accession>A0A1Q8I0G7</accession>
<reference evidence="2 3" key="1">
    <citation type="submission" date="2016-12" db="EMBL/GenBank/DDBJ databases">
        <title>Genomic comparison of strains in the 'Actinomyces naeslundii' group.</title>
        <authorList>
            <person name="Mughal S.R."/>
            <person name="Do T."/>
            <person name="Gilbert S.C."/>
            <person name="Witherden E.A."/>
            <person name="Didelot X."/>
            <person name="Beighton D."/>
        </authorList>
    </citation>
    <scope>NUCLEOTIDE SEQUENCE [LARGE SCALE GENOMIC DNA]</scope>
    <source>
        <strain evidence="2 3">S64C</strain>
    </source>
</reference>
<evidence type="ECO:0000256" key="1">
    <source>
        <dbReference type="SAM" id="MobiDB-lite"/>
    </source>
</evidence>
<proteinExistence type="predicted"/>
<organism evidence="2 3">
    <name type="scientific">Actinomyces oris</name>
    <dbReference type="NCBI Taxonomy" id="544580"/>
    <lineage>
        <taxon>Bacteria</taxon>
        <taxon>Bacillati</taxon>
        <taxon>Actinomycetota</taxon>
        <taxon>Actinomycetes</taxon>
        <taxon>Actinomycetales</taxon>
        <taxon>Actinomycetaceae</taxon>
        <taxon>Actinomyces</taxon>
    </lineage>
</organism>
<feature type="compositionally biased region" description="Low complexity" evidence="1">
    <location>
        <begin position="1"/>
        <end position="12"/>
    </location>
</feature>
<feature type="region of interest" description="Disordered" evidence="1">
    <location>
        <begin position="1"/>
        <end position="39"/>
    </location>
</feature>
<sequence length="113" mass="11994">MTHTTTRTTETTTNEELDTLATTGDLRPIGAPDGGGDLPDEAALRAVFTGGRPNLGHTRATGRGASTRRQVRLPEHTNTALDTYAKTHGLTPSAVIRDALNAYLTNHQSTPTT</sequence>
<dbReference type="RefSeq" id="WP_075249389.1">
    <property type="nucleotide sequence ID" value="NZ_MSGO01000034.1"/>
</dbReference>
<dbReference type="Proteomes" id="UP000185736">
    <property type="component" value="Unassembled WGS sequence"/>
</dbReference>
<dbReference type="Gene3D" id="1.10.1220.10">
    <property type="entry name" value="Met repressor-like"/>
    <property type="match status" value="1"/>
</dbReference>
<gene>
    <name evidence="2" type="ORF">BKH32_07660</name>
</gene>
<dbReference type="CDD" id="cd21631">
    <property type="entry name" value="RHH_CopG_NikR-like"/>
    <property type="match status" value="1"/>
</dbReference>